<sequence length="375" mass="39956">MAPSTTNTALSAANIGVYTNPSHDLYVAPASPSLDEVRDGSSLQPGEVTIAIKSTGICGSDVHFWRHGGVGHWQVTGPHILGHESAGQVVALHPTVTTLSIGDRVAVEPQIVCRACEACLTGRYTHCRDLVFPSSPPYHGLLRTYVNHPAMWCHRLPDALSFDDGALLEPLSVALTGVTRAAVKIGDPVLVCGAGPIGLVVLEVCRAAGACPLVIADVNEERLRFAEALVPAVRTLKVELGRGEEAFAAKVAELMGGVEPAIALECTGVQSSICGAIQSFKFGGNVWVIGVGKDRIEIPFMRLSAREIELHFQQRYVNMWPRAIRVLESGVVDLKSSTITHEFRLENAVEAFETAGNPKSGSIKVVIRSGGDVEC</sequence>
<comment type="caution">
    <text evidence="1">The sequence shown here is derived from an EMBL/GenBank/DDBJ whole genome shotgun (WGS) entry which is preliminary data.</text>
</comment>
<gene>
    <name evidence="1" type="primary">g11613</name>
    <name evidence="1" type="ORF">NpPPO83_00011613</name>
</gene>
<reference evidence="1" key="1">
    <citation type="submission" date="2024-09" db="EMBL/GenBank/DDBJ databases">
        <title>Draft Genome Sequences of Neofusicoccum parvum.</title>
        <authorList>
            <person name="Ashida A."/>
            <person name="Camagna M."/>
            <person name="Tanaka A."/>
            <person name="Takemoto D."/>
        </authorList>
    </citation>
    <scope>NUCLEOTIDE SEQUENCE</scope>
    <source>
        <strain evidence="1">PPO83</strain>
    </source>
</reference>
<accession>A0ACB5SAT9</accession>
<evidence type="ECO:0000313" key="1">
    <source>
        <dbReference type="EMBL" id="GME32841.1"/>
    </source>
</evidence>
<dbReference type="EMBL" id="BSXG01000227">
    <property type="protein sequence ID" value="GME32841.1"/>
    <property type="molecule type" value="Genomic_DNA"/>
</dbReference>
<proteinExistence type="predicted"/>
<dbReference type="Proteomes" id="UP001165186">
    <property type="component" value="Unassembled WGS sequence"/>
</dbReference>
<evidence type="ECO:0000313" key="2">
    <source>
        <dbReference type="Proteomes" id="UP001165186"/>
    </source>
</evidence>
<organism evidence="1 2">
    <name type="scientific">Neofusicoccum parvum</name>
    <dbReference type="NCBI Taxonomy" id="310453"/>
    <lineage>
        <taxon>Eukaryota</taxon>
        <taxon>Fungi</taxon>
        <taxon>Dikarya</taxon>
        <taxon>Ascomycota</taxon>
        <taxon>Pezizomycotina</taxon>
        <taxon>Dothideomycetes</taxon>
        <taxon>Dothideomycetes incertae sedis</taxon>
        <taxon>Botryosphaeriales</taxon>
        <taxon>Botryosphaeriaceae</taxon>
        <taxon>Neofusicoccum</taxon>
    </lineage>
</organism>
<keyword evidence="2" id="KW-1185">Reference proteome</keyword>
<protein>
    <submittedName>
        <fullName evidence="1">Sorbitol dehydrogenase protein</fullName>
    </submittedName>
</protein>
<name>A0ACB5SAT9_9PEZI</name>